<evidence type="ECO:0000256" key="14">
    <source>
        <dbReference type="SAM" id="Phobius"/>
    </source>
</evidence>
<feature type="transmembrane region" description="Helical" evidence="14">
    <location>
        <begin position="117"/>
        <end position="137"/>
    </location>
</feature>
<evidence type="ECO:0000259" key="15">
    <source>
        <dbReference type="PROSITE" id="PS50109"/>
    </source>
</evidence>
<dbReference type="EC" id="2.7.13.3" evidence="3"/>
<organism evidence="16 17">
    <name type="scientific">Agathobacter rectalis</name>
    <dbReference type="NCBI Taxonomy" id="39491"/>
    <lineage>
        <taxon>Bacteria</taxon>
        <taxon>Bacillati</taxon>
        <taxon>Bacillota</taxon>
        <taxon>Clostridia</taxon>
        <taxon>Lachnospirales</taxon>
        <taxon>Lachnospiraceae</taxon>
        <taxon>Agathobacter</taxon>
    </lineage>
</organism>
<dbReference type="PROSITE" id="PS50109">
    <property type="entry name" value="HIS_KIN"/>
    <property type="match status" value="1"/>
</dbReference>
<reference evidence="17" key="1">
    <citation type="submission" date="2015-05" db="EMBL/GenBank/DDBJ databases">
        <authorList>
            <consortium name="Pathogen Informatics"/>
        </authorList>
    </citation>
    <scope>NUCLEOTIDE SEQUENCE [LARGE SCALE GENOMIC DNA]</scope>
    <source>
        <strain evidence="17">T1-815</strain>
    </source>
</reference>
<feature type="transmembrane region" description="Helical" evidence="14">
    <location>
        <begin position="12"/>
        <end position="32"/>
    </location>
</feature>
<keyword evidence="7 14" id="KW-0812">Transmembrane</keyword>
<keyword evidence="13 14" id="KW-0472">Membrane</keyword>
<keyword evidence="6" id="KW-0808">Transferase</keyword>
<evidence type="ECO:0000256" key="3">
    <source>
        <dbReference type="ARBA" id="ARBA00012438"/>
    </source>
</evidence>
<dbReference type="SMART" id="SM00388">
    <property type="entry name" value="HisKA"/>
    <property type="match status" value="1"/>
</dbReference>
<feature type="domain" description="Histidine kinase" evidence="15">
    <location>
        <begin position="241"/>
        <end position="441"/>
    </location>
</feature>
<dbReference type="InterPro" id="IPR036890">
    <property type="entry name" value="HATPase_C_sf"/>
</dbReference>
<name>A0A0M6WW63_9FIRM</name>
<comment type="catalytic activity">
    <reaction evidence="1">
        <text>ATP + protein L-histidine = ADP + protein N-phospho-L-histidine.</text>
        <dbReference type="EC" id="2.7.13.3"/>
    </reaction>
</comment>
<evidence type="ECO:0000256" key="2">
    <source>
        <dbReference type="ARBA" id="ARBA00004651"/>
    </source>
</evidence>
<dbReference type="CDD" id="cd00082">
    <property type="entry name" value="HisKA"/>
    <property type="match status" value="1"/>
</dbReference>
<feature type="transmembrane region" description="Helical" evidence="14">
    <location>
        <begin position="85"/>
        <end position="105"/>
    </location>
</feature>
<keyword evidence="4" id="KW-1003">Cell membrane</keyword>
<evidence type="ECO:0000256" key="4">
    <source>
        <dbReference type="ARBA" id="ARBA00022475"/>
    </source>
</evidence>
<keyword evidence="10" id="KW-0067">ATP-binding</keyword>
<sequence>MKQYTIGKKAAVIVLHQLCMILMVTGVFATGYAFRHDAHGNIDIYTLISLAGLVGSFVSLAYMANVAGRKSEDDYTIYYLPIDKVYSDVMLVIFILLMVFMGKVISGVKNQHFDYASLIMTAGTFTFLFDLAFIILYQSIVRKIKGNILCTHSLMYKGYELLKRVIEKKDIHTQKTKEIMRIQEALEAISEGALDTTLNVNEFHGQQKKVAEAVNHIRQGLMSSVNESLKNEKLKADLITNVSHDIKTPLTSIVNYVDLLKRENLENENAKYYIHVLEEKSQRLKQLTEDLVETSKITSGNVKLNMQKLDLVELLYQTGGEFNERFESRNLTIVTKIPSEQIFIYADGRQLYRSIENLYTNAAKYALENTRVYVELEKADTKAVFTIKNVSKNELDIVSNGNVDLTERFVRGERSRTTEGSGLGLSIAKNLTHLMGGKFEIKVDGDLFIATITYNII</sequence>
<dbReference type="Pfam" id="PF00512">
    <property type="entry name" value="HisKA"/>
    <property type="match status" value="1"/>
</dbReference>
<accession>A0A0M6WW63</accession>
<dbReference type="SUPFAM" id="SSF55874">
    <property type="entry name" value="ATPase domain of HSP90 chaperone/DNA topoisomerase II/histidine kinase"/>
    <property type="match status" value="1"/>
</dbReference>
<keyword evidence="5" id="KW-0597">Phosphoprotein</keyword>
<dbReference type="InterPro" id="IPR003661">
    <property type="entry name" value="HisK_dim/P_dom"/>
</dbReference>
<keyword evidence="12" id="KW-0902">Two-component regulatory system</keyword>
<dbReference type="InterPro" id="IPR050398">
    <property type="entry name" value="HssS/ArlS-like"/>
</dbReference>
<keyword evidence="11 14" id="KW-1133">Transmembrane helix</keyword>
<dbReference type="Proteomes" id="UP000049472">
    <property type="component" value="Unassembled WGS sequence"/>
</dbReference>
<dbReference type="SMART" id="SM00387">
    <property type="entry name" value="HATPase_c"/>
    <property type="match status" value="1"/>
</dbReference>
<evidence type="ECO:0000313" key="17">
    <source>
        <dbReference type="Proteomes" id="UP000049472"/>
    </source>
</evidence>
<dbReference type="Pfam" id="PF02518">
    <property type="entry name" value="HATPase_c"/>
    <property type="match status" value="1"/>
</dbReference>
<dbReference type="Gene3D" id="3.30.565.10">
    <property type="entry name" value="Histidine kinase-like ATPase, C-terminal domain"/>
    <property type="match status" value="1"/>
</dbReference>
<evidence type="ECO:0000256" key="1">
    <source>
        <dbReference type="ARBA" id="ARBA00000085"/>
    </source>
</evidence>
<evidence type="ECO:0000256" key="12">
    <source>
        <dbReference type="ARBA" id="ARBA00023012"/>
    </source>
</evidence>
<keyword evidence="9" id="KW-0418">Kinase</keyword>
<dbReference type="InterPro" id="IPR003594">
    <property type="entry name" value="HATPase_dom"/>
</dbReference>
<keyword evidence="17" id="KW-1185">Reference proteome</keyword>
<gene>
    <name evidence="16" type="ORF">T1815_00151</name>
</gene>
<dbReference type="PANTHER" id="PTHR45528:SF1">
    <property type="entry name" value="SENSOR HISTIDINE KINASE CPXA"/>
    <property type="match status" value="1"/>
</dbReference>
<dbReference type="InterPro" id="IPR005467">
    <property type="entry name" value="His_kinase_dom"/>
</dbReference>
<evidence type="ECO:0000256" key="7">
    <source>
        <dbReference type="ARBA" id="ARBA00022692"/>
    </source>
</evidence>
<evidence type="ECO:0000256" key="13">
    <source>
        <dbReference type="ARBA" id="ARBA00023136"/>
    </source>
</evidence>
<evidence type="ECO:0000256" key="6">
    <source>
        <dbReference type="ARBA" id="ARBA00022679"/>
    </source>
</evidence>
<keyword evidence="8" id="KW-0547">Nucleotide-binding</keyword>
<feature type="transmembrane region" description="Helical" evidence="14">
    <location>
        <begin position="44"/>
        <end position="64"/>
    </location>
</feature>
<proteinExistence type="predicted"/>
<evidence type="ECO:0000256" key="9">
    <source>
        <dbReference type="ARBA" id="ARBA00022777"/>
    </source>
</evidence>
<dbReference type="GO" id="GO:0000155">
    <property type="term" value="F:phosphorelay sensor kinase activity"/>
    <property type="evidence" value="ECO:0007669"/>
    <property type="project" value="InterPro"/>
</dbReference>
<dbReference type="EMBL" id="CVRQ01000058">
    <property type="protein sequence ID" value="CRL41941.1"/>
    <property type="molecule type" value="Genomic_DNA"/>
</dbReference>
<comment type="subcellular location">
    <subcellularLocation>
        <location evidence="2">Cell membrane</location>
        <topology evidence="2">Multi-pass membrane protein</topology>
    </subcellularLocation>
</comment>
<dbReference type="Gene3D" id="1.10.287.130">
    <property type="match status" value="1"/>
</dbReference>
<evidence type="ECO:0000256" key="8">
    <source>
        <dbReference type="ARBA" id="ARBA00022741"/>
    </source>
</evidence>
<evidence type="ECO:0000256" key="10">
    <source>
        <dbReference type="ARBA" id="ARBA00022840"/>
    </source>
</evidence>
<dbReference type="PANTHER" id="PTHR45528">
    <property type="entry name" value="SENSOR HISTIDINE KINASE CPXA"/>
    <property type="match status" value="1"/>
</dbReference>
<evidence type="ECO:0000256" key="11">
    <source>
        <dbReference type="ARBA" id="ARBA00022989"/>
    </source>
</evidence>
<dbReference type="InterPro" id="IPR036097">
    <property type="entry name" value="HisK_dim/P_sf"/>
</dbReference>
<dbReference type="FunFam" id="1.10.287.130:FF:000001">
    <property type="entry name" value="Two-component sensor histidine kinase"/>
    <property type="match status" value="1"/>
</dbReference>
<dbReference type="SUPFAM" id="SSF47384">
    <property type="entry name" value="Homodimeric domain of signal transducing histidine kinase"/>
    <property type="match status" value="1"/>
</dbReference>
<evidence type="ECO:0000313" key="16">
    <source>
        <dbReference type="EMBL" id="CRL41941.1"/>
    </source>
</evidence>
<dbReference type="GO" id="GO:0005886">
    <property type="term" value="C:plasma membrane"/>
    <property type="evidence" value="ECO:0007669"/>
    <property type="project" value="UniProtKB-SubCell"/>
</dbReference>
<dbReference type="RefSeq" id="WP_055062708.1">
    <property type="nucleotide sequence ID" value="NZ_CVRQ01000058.1"/>
</dbReference>
<evidence type="ECO:0000256" key="5">
    <source>
        <dbReference type="ARBA" id="ARBA00022553"/>
    </source>
</evidence>
<dbReference type="GO" id="GO:0005524">
    <property type="term" value="F:ATP binding"/>
    <property type="evidence" value="ECO:0007669"/>
    <property type="project" value="UniProtKB-KW"/>
</dbReference>
<protein>
    <recommendedName>
        <fullName evidence="3">histidine kinase</fullName>
        <ecNumber evidence="3">2.7.13.3</ecNumber>
    </recommendedName>
</protein>
<dbReference type="AlphaFoldDB" id="A0A0M6WW63"/>